<evidence type="ECO:0000256" key="1">
    <source>
        <dbReference type="SAM" id="MobiDB-lite"/>
    </source>
</evidence>
<keyword evidence="2" id="KW-0732">Signal</keyword>
<sequence length="253" mass="26863">MSNLAISIISSLLFLFLPLISPATAQNITSISLTRIVEIFYINERAYEGLPYTLFHRGSGSVLSVSDSLTTYVITTTRIDRRRPHRTDDLDPALSSFLSAGADSPPLSSNTPSHGHHFGSRNGTGQASTITQGPATFLYTGTRYSPQHGIVNRCSLNGTVSARCNLTHVGSAWYTNDRNWNGTFSTYSYNWTSGDRLGFAPVTITKGVELLGEETGAPSASGGSTNGAKSGKGDVPAVVGVLVWAGLLGLGVF</sequence>
<proteinExistence type="predicted"/>
<gene>
    <name evidence="3" type="ORF">QBC35DRAFT_378719</name>
</gene>
<protein>
    <submittedName>
        <fullName evidence="3">Uncharacterized protein</fullName>
    </submittedName>
</protein>
<evidence type="ECO:0000313" key="4">
    <source>
        <dbReference type="Proteomes" id="UP001302126"/>
    </source>
</evidence>
<comment type="caution">
    <text evidence="3">The sequence shown here is derived from an EMBL/GenBank/DDBJ whole genome shotgun (WGS) entry which is preliminary data.</text>
</comment>
<organism evidence="3 4">
    <name type="scientific">Podospora australis</name>
    <dbReference type="NCBI Taxonomy" id="1536484"/>
    <lineage>
        <taxon>Eukaryota</taxon>
        <taxon>Fungi</taxon>
        <taxon>Dikarya</taxon>
        <taxon>Ascomycota</taxon>
        <taxon>Pezizomycotina</taxon>
        <taxon>Sordariomycetes</taxon>
        <taxon>Sordariomycetidae</taxon>
        <taxon>Sordariales</taxon>
        <taxon>Podosporaceae</taxon>
        <taxon>Podospora</taxon>
    </lineage>
</organism>
<feature type="region of interest" description="Disordered" evidence="1">
    <location>
        <begin position="103"/>
        <end position="130"/>
    </location>
</feature>
<name>A0AAN6WXQ3_9PEZI</name>
<feature type="chain" id="PRO_5042893148" evidence="2">
    <location>
        <begin position="26"/>
        <end position="253"/>
    </location>
</feature>
<evidence type="ECO:0000313" key="3">
    <source>
        <dbReference type="EMBL" id="KAK4190095.1"/>
    </source>
</evidence>
<reference evidence="3" key="2">
    <citation type="submission" date="2023-05" db="EMBL/GenBank/DDBJ databases">
        <authorList>
            <consortium name="Lawrence Berkeley National Laboratory"/>
            <person name="Steindorff A."/>
            <person name="Hensen N."/>
            <person name="Bonometti L."/>
            <person name="Westerberg I."/>
            <person name="Brannstrom I.O."/>
            <person name="Guillou S."/>
            <person name="Cros-Aarteil S."/>
            <person name="Calhoun S."/>
            <person name="Haridas S."/>
            <person name="Kuo A."/>
            <person name="Mondo S."/>
            <person name="Pangilinan J."/>
            <person name="Riley R."/>
            <person name="Labutti K."/>
            <person name="Andreopoulos B."/>
            <person name="Lipzen A."/>
            <person name="Chen C."/>
            <person name="Yanf M."/>
            <person name="Daum C."/>
            <person name="Ng V."/>
            <person name="Clum A."/>
            <person name="Ohm R."/>
            <person name="Martin F."/>
            <person name="Silar P."/>
            <person name="Natvig D."/>
            <person name="Lalanne C."/>
            <person name="Gautier V."/>
            <person name="Ament-Velasquez S.L."/>
            <person name="Kruys A."/>
            <person name="Hutchinson M.I."/>
            <person name="Powell A.J."/>
            <person name="Barry K."/>
            <person name="Miller A.N."/>
            <person name="Grigoriev I.V."/>
            <person name="Debuchy R."/>
            <person name="Gladieux P."/>
            <person name="Thoren M.H."/>
            <person name="Johannesson H."/>
        </authorList>
    </citation>
    <scope>NUCLEOTIDE SEQUENCE</scope>
    <source>
        <strain evidence="3">PSN309</strain>
    </source>
</reference>
<accession>A0AAN6WXQ3</accession>
<keyword evidence="4" id="KW-1185">Reference proteome</keyword>
<dbReference type="AlphaFoldDB" id="A0AAN6WXQ3"/>
<feature type="signal peptide" evidence="2">
    <location>
        <begin position="1"/>
        <end position="25"/>
    </location>
</feature>
<feature type="compositionally biased region" description="Polar residues" evidence="1">
    <location>
        <begin position="121"/>
        <end position="130"/>
    </location>
</feature>
<dbReference type="Proteomes" id="UP001302126">
    <property type="component" value="Unassembled WGS sequence"/>
</dbReference>
<evidence type="ECO:0000256" key="2">
    <source>
        <dbReference type="SAM" id="SignalP"/>
    </source>
</evidence>
<dbReference type="EMBL" id="MU864369">
    <property type="protein sequence ID" value="KAK4190095.1"/>
    <property type="molecule type" value="Genomic_DNA"/>
</dbReference>
<reference evidence="3" key="1">
    <citation type="journal article" date="2023" name="Mol. Phylogenet. Evol.">
        <title>Genome-scale phylogeny and comparative genomics of the fungal order Sordariales.</title>
        <authorList>
            <person name="Hensen N."/>
            <person name="Bonometti L."/>
            <person name="Westerberg I."/>
            <person name="Brannstrom I.O."/>
            <person name="Guillou S."/>
            <person name="Cros-Aarteil S."/>
            <person name="Calhoun S."/>
            <person name="Haridas S."/>
            <person name="Kuo A."/>
            <person name="Mondo S."/>
            <person name="Pangilinan J."/>
            <person name="Riley R."/>
            <person name="LaButti K."/>
            <person name="Andreopoulos B."/>
            <person name="Lipzen A."/>
            <person name="Chen C."/>
            <person name="Yan M."/>
            <person name="Daum C."/>
            <person name="Ng V."/>
            <person name="Clum A."/>
            <person name="Steindorff A."/>
            <person name="Ohm R.A."/>
            <person name="Martin F."/>
            <person name="Silar P."/>
            <person name="Natvig D.O."/>
            <person name="Lalanne C."/>
            <person name="Gautier V."/>
            <person name="Ament-Velasquez S.L."/>
            <person name="Kruys A."/>
            <person name="Hutchinson M.I."/>
            <person name="Powell A.J."/>
            <person name="Barry K."/>
            <person name="Miller A.N."/>
            <person name="Grigoriev I.V."/>
            <person name="Debuchy R."/>
            <person name="Gladieux P."/>
            <person name="Hiltunen Thoren M."/>
            <person name="Johannesson H."/>
        </authorList>
    </citation>
    <scope>NUCLEOTIDE SEQUENCE</scope>
    <source>
        <strain evidence="3">PSN309</strain>
    </source>
</reference>